<dbReference type="PANTHER" id="PTHR38459:SF1">
    <property type="entry name" value="PROPHAGE BACTOPRENOL-LINKED GLUCOSE TRANSLOCASE HOMOLOG"/>
    <property type="match status" value="1"/>
</dbReference>
<evidence type="ECO:0000313" key="10">
    <source>
        <dbReference type="Proteomes" id="UP001440984"/>
    </source>
</evidence>
<dbReference type="Pfam" id="PF04138">
    <property type="entry name" value="GtrA_DPMS_TM"/>
    <property type="match status" value="1"/>
</dbReference>
<protein>
    <submittedName>
        <fullName evidence="9">GtrA family protein</fullName>
    </submittedName>
</protein>
<dbReference type="RefSeq" id="WP_348953409.1">
    <property type="nucleotide sequence ID" value="NZ_JBDZYD010000008.1"/>
</dbReference>
<evidence type="ECO:0000313" key="9">
    <source>
        <dbReference type="EMBL" id="MEQ0562019.1"/>
    </source>
</evidence>
<dbReference type="InterPro" id="IPR051401">
    <property type="entry name" value="GtrA_CellWall_Glycosyl"/>
</dbReference>
<dbReference type="EMBL" id="JBDZYD010000008">
    <property type="protein sequence ID" value="MEQ0562019.1"/>
    <property type="molecule type" value="Genomic_DNA"/>
</dbReference>
<keyword evidence="4 7" id="KW-1133">Transmembrane helix</keyword>
<comment type="similarity">
    <text evidence="2">Belongs to the GtrA family.</text>
</comment>
<sequence length="178" mass="19282">MPEPRELLRFAVVGLAAYGVTLLGDYSLKLTVFREKPVTALLFATVVSTAFAYVLSRRWSFAARGGHGRLREATAFFAVNAGAVAVNLVPPLVSRYVLLLSVPHVGYLAQEIADFVAGMVLGTLLGTAFRWWGYRRWVFPRRSAPPVGVAEGDEAELLVQRPSGPGGGQRDGQVLEVP</sequence>
<evidence type="ECO:0000256" key="5">
    <source>
        <dbReference type="ARBA" id="ARBA00023136"/>
    </source>
</evidence>
<feature type="transmembrane region" description="Helical" evidence="7">
    <location>
        <begin position="112"/>
        <end position="132"/>
    </location>
</feature>
<evidence type="ECO:0000256" key="7">
    <source>
        <dbReference type="SAM" id="Phobius"/>
    </source>
</evidence>
<feature type="transmembrane region" description="Helical" evidence="7">
    <location>
        <begin position="38"/>
        <end position="55"/>
    </location>
</feature>
<accession>A0ABV0LI89</accession>
<feature type="domain" description="GtrA/DPMS transmembrane" evidence="8">
    <location>
        <begin position="9"/>
        <end position="139"/>
    </location>
</feature>
<evidence type="ECO:0000259" key="8">
    <source>
        <dbReference type="Pfam" id="PF04138"/>
    </source>
</evidence>
<reference evidence="9 10" key="1">
    <citation type="submission" date="2024-05" db="EMBL/GenBank/DDBJ databases">
        <authorList>
            <person name="Zhao H."/>
            <person name="Xu Y."/>
            <person name="Lin S."/>
            <person name="Spain J.C."/>
            <person name="Zhou N.-Y."/>
        </authorList>
    </citation>
    <scope>NUCLEOTIDE SEQUENCE [LARGE SCALE GENOMIC DNA]</scope>
    <source>
        <strain evidence="9 10">NEAU-NG30</strain>
    </source>
</reference>
<proteinExistence type="inferred from homology"/>
<keyword evidence="5 7" id="KW-0472">Membrane</keyword>
<gene>
    <name evidence="9" type="ORF">ABJI51_23290</name>
</gene>
<evidence type="ECO:0000256" key="6">
    <source>
        <dbReference type="SAM" id="MobiDB-lite"/>
    </source>
</evidence>
<comment type="subcellular location">
    <subcellularLocation>
        <location evidence="1">Membrane</location>
        <topology evidence="1">Multi-pass membrane protein</topology>
    </subcellularLocation>
</comment>
<dbReference type="PANTHER" id="PTHR38459">
    <property type="entry name" value="PROPHAGE BACTOPRENOL-LINKED GLUCOSE TRANSLOCASE HOMOLOG"/>
    <property type="match status" value="1"/>
</dbReference>
<name>A0ABV0LI89_9PSEU</name>
<feature type="region of interest" description="Disordered" evidence="6">
    <location>
        <begin position="158"/>
        <end position="178"/>
    </location>
</feature>
<evidence type="ECO:0000256" key="1">
    <source>
        <dbReference type="ARBA" id="ARBA00004141"/>
    </source>
</evidence>
<comment type="caution">
    <text evidence="9">The sequence shown here is derived from an EMBL/GenBank/DDBJ whole genome shotgun (WGS) entry which is preliminary data.</text>
</comment>
<feature type="transmembrane region" description="Helical" evidence="7">
    <location>
        <begin position="7"/>
        <end position="26"/>
    </location>
</feature>
<keyword evidence="10" id="KW-1185">Reference proteome</keyword>
<evidence type="ECO:0000256" key="3">
    <source>
        <dbReference type="ARBA" id="ARBA00022692"/>
    </source>
</evidence>
<keyword evidence="3 7" id="KW-0812">Transmembrane</keyword>
<dbReference type="Proteomes" id="UP001440984">
    <property type="component" value="Unassembled WGS sequence"/>
</dbReference>
<dbReference type="InterPro" id="IPR007267">
    <property type="entry name" value="GtrA_DPMS_TM"/>
</dbReference>
<organism evidence="9 10">
    <name type="scientific">Amycolatopsis melonis</name>
    <dbReference type="NCBI Taxonomy" id="3156488"/>
    <lineage>
        <taxon>Bacteria</taxon>
        <taxon>Bacillati</taxon>
        <taxon>Actinomycetota</taxon>
        <taxon>Actinomycetes</taxon>
        <taxon>Pseudonocardiales</taxon>
        <taxon>Pseudonocardiaceae</taxon>
        <taxon>Amycolatopsis</taxon>
    </lineage>
</organism>
<evidence type="ECO:0000256" key="2">
    <source>
        <dbReference type="ARBA" id="ARBA00009399"/>
    </source>
</evidence>
<feature type="transmembrane region" description="Helical" evidence="7">
    <location>
        <begin position="75"/>
        <end position="92"/>
    </location>
</feature>
<evidence type="ECO:0000256" key="4">
    <source>
        <dbReference type="ARBA" id="ARBA00022989"/>
    </source>
</evidence>